<evidence type="ECO:0000313" key="3">
    <source>
        <dbReference type="Proteomes" id="UP000244817"/>
    </source>
</evidence>
<comment type="caution">
    <text evidence="2">The sequence shown here is derived from an EMBL/GenBank/DDBJ whole genome shotgun (WGS) entry which is preliminary data.</text>
</comment>
<proteinExistence type="predicted"/>
<dbReference type="AlphaFoldDB" id="A0A2T7FY01"/>
<keyword evidence="3" id="KW-1185">Reference proteome</keyword>
<protein>
    <submittedName>
        <fullName evidence="2">Uncharacterized protein</fullName>
    </submittedName>
</protein>
<evidence type="ECO:0000256" key="1">
    <source>
        <dbReference type="SAM" id="MobiDB-lite"/>
    </source>
</evidence>
<sequence>MQNTGKGQVRRRMTGHAMFKSLIDRAFGKAQSEGALEDLPGQGKPIEPASLNSDPFAHVYKESGVMSPFGHFQREIDALRRELAEVSEPQARRKLQTRIAELETRKAIEMETWKRYS</sequence>
<name>A0A2T7FY01_9RHOB</name>
<dbReference type="Proteomes" id="UP000244817">
    <property type="component" value="Unassembled WGS sequence"/>
</dbReference>
<feature type="region of interest" description="Disordered" evidence="1">
    <location>
        <begin position="33"/>
        <end position="53"/>
    </location>
</feature>
<accession>A0A2T7FY01</accession>
<dbReference type="EMBL" id="QCYG01000004">
    <property type="protein sequence ID" value="PVA07046.1"/>
    <property type="molecule type" value="Genomic_DNA"/>
</dbReference>
<reference evidence="2 3" key="1">
    <citation type="submission" date="2018-04" db="EMBL/GenBank/DDBJ databases">
        <title>Pelagivirga bohaiensis gen. nov., sp. nov., a bacterium isolated from the Bohai Sea.</title>
        <authorList>
            <person name="Ji X."/>
        </authorList>
    </citation>
    <scope>NUCLEOTIDE SEQUENCE [LARGE SCALE GENOMIC DNA]</scope>
    <source>
        <strain evidence="2 3">BH-SD16</strain>
    </source>
</reference>
<organism evidence="2 3">
    <name type="scientific">Thalassorhabdomicrobium marinisediminis</name>
    <dbReference type="NCBI Taxonomy" id="2170577"/>
    <lineage>
        <taxon>Bacteria</taxon>
        <taxon>Pseudomonadati</taxon>
        <taxon>Pseudomonadota</taxon>
        <taxon>Alphaproteobacteria</taxon>
        <taxon>Rhodobacterales</taxon>
        <taxon>Paracoccaceae</taxon>
        <taxon>Thalassorhabdomicrobium</taxon>
    </lineage>
</organism>
<gene>
    <name evidence="2" type="ORF">DC363_07865</name>
</gene>
<evidence type="ECO:0000313" key="2">
    <source>
        <dbReference type="EMBL" id="PVA07046.1"/>
    </source>
</evidence>